<gene>
    <name evidence="2" type="ORF">CCMP2556_LOCUS44707</name>
</gene>
<feature type="region of interest" description="Disordered" evidence="1">
    <location>
        <begin position="832"/>
        <end position="899"/>
    </location>
</feature>
<comment type="caution">
    <text evidence="2">The sequence shown here is derived from an EMBL/GenBank/DDBJ whole genome shotgun (WGS) entry which is preliminary data.</text>
</comment>
<organism evidence="2 3">
    <name type="scientific">Durusdinium trenchii</name>
    <dbReference type="NCBI Taxonomy" id="1381693"/>
    <lineage>
        <taxon>Eukaryota</taxon>
        <taxon>Sar</taxon>
        <taxon>Alveolata</taxon>
        <taxon>Dinophyceae</taxon>
        <taxon>Suessiales</taxon>
        <taxon>Symbiodiniaceae</taxon>
        <taxon>Durusdinium</taxon>
    </lineage>
</organism>
<evidence type="ECO:0008006" key="4">
    <source>
        <dbReference type="Google" id="ProtNLM"/>
    </source>
</evidence>
<evidence type="ECO:0000256" key="1">
    <source>
        <dbReference type="SAM" id="MobiDB-lite"/>
    </source>
</evidence>
<sequence>MGKRGGDHPHGKVAKAKAKPKPLVLPPAVGDASINAAIQAKLADCDTTIKTQFTDLQAANPTASSGVAAYEKVACAKALSSGLPYVASCPFYWLDPNFELQPNVPKYQTRIDNLQEHFFSSPAYLDKPIEVFLREGEIPHKMIGSLKATDPPEMRDAFRQAIAAAINGTAKAKELAEWREILMSTVFKFVESWVTDGDTHIDSVFATIVQRREDICVMKENMAVTTMMRIYEIIDFKRQMEATAVQQILIALDQLPVNPIDSIYKIREIVIQAEKKPELMSWSFSMIADHWQHVDGADPIPIRRLKEQSGNDISLVRLFLWKRQLRDHLWRYMDQEFASWDCAIKTDIRRLTTSVAVLREHLGYQEATKKEGDSSIITYRPRAQWPESADGFLNVFESLVFGYHFDDSIIAQMKNHRSIEDTLGHRDLRMFMDRVTNAYAKENPNEKEEELEKDETDVAANAHAVEEACALANLSEAEKIVRAATPEELAGDRLLKVQAGCRIAERKVRQQVHFIHDTDDEGKLISDMKAALASQVRGDENNRKYVCIVLDIKCLCEAGSQGKYRLPPTRAAQVKRLLNGVLGSRDEGDLTDGDVLVIVDGGKGSGTDWVDKQICKHLPAKRYEMLQHLIVYTHDSCEKRMARASKAPLQLSETATFITHAELSFKVQPRLFSGSTRGNVIGPLAKPDYTDAAGVWQVLYADKKKMFGDANLPLPGGTLPHELDEEDEEEKKQKTRVRNSDLVPAFFHESPQSVAFEIAHSLQCMAILDLACGSGHYAFWAIKHRVPYCGIVFNEHHEKALMQKLVSRTLTAMCDSNDHELYDSSLANEVIEHDKDNTPAENSQEGGRGRGRGGRGRGRGGGKPKPEPAAEGAAGDSRDDLLKMIQDAAAPTEPQEAKV</sequence>
<keyword evidence="3" id="KW-1185">Reference proteome</keyword>
<reference evidence="2 3" key="1">
    <citation type="submission" date="2024-02" db="EMBL/GenBank/DDBJ databases">
        <authorList>
            <person name="Chen Y."/>
            <person name="Shah S."/>
            <person name="Dougan E. K."/>
            <person name="Thang M."/>
            <person name="Chan C."/>
        </authorList>
    </citation>
    <scope>NUCLEOTIDE SEQUENCE [LARGE SCALE GENOMIC DNA]</scope>
</reference>
<dbReference type="EMBL" id="CAXAMN010025235">
    <property type="protein sequence ID" value="CAK9093581.1"/>
    <property type="molecule type" value="Genomic_DNA"/>
</dbReference>
<evidence type="ECO:0000313" key="2">
    <source>
        <dbReference type="EMBL" id="CAK9093581.1"/>
    </source>
</evidence>
<proteinExistence type="predicted"/>
<protein>
    <recommendedName>
        <fullName evidence="4">Methyltransferase domain-containing protein</fullName>
    </recommendedName>
</protein>
<accession>A0ABP0R2Y8</accession>
<feature type="region of interest" description="Disordered" evidence="1">
    <location>
        <begin position="716"/>
        <end position="735"/>
    </location>
</feature>
<name>A0ABP0R2Y8_9DINO</name>
<evidence type="ECO:0000313" key="3">
    <source>
        <dbReference type="Proteomes" id="UP001642484"/>
    </source>
</evidence>
<dbReference type="Proteomes" id="UP001642484">
    <property type="component" value="Unassembled WGS sequence"/>
</dbReference>
<feature type="compositionally biased region" description="Basic residues" evidence="1">
    <location>
        <begin position="849"/>
        <end position="862"/>
    </location>
</feature>